<dbReference type="Gene3D" id="3.40.50.150">
    <property type="entry name" value="Vaccinia Virus protein VP39"/>
    <property type="match status" value="1"/>
</dbReference>
<dbReference type="Gene3D" id="3.90.550.10">
    <property type="entry name" value="Spore Coat Polysaccharide Biosynthesis Protein SpsA, Chain A"/>
    <property type="match status" value="1"/>
</dbReference>
<dbReference type="InterPro" id="IPR029063">
    <property type="entry name" value="SAM-dependent_MTases_sf"/>
</dbReference>
<dbReference type="SUPFAM" id="SSF53448">
    <property type="entry name" value="Nucleotide-diphospho-sugar transferases"/>
    <property type="match status" value="1"/>
</dbReference>
<keyword evidence="3" id="KW-0808">Transferase</keyword>
<dbReference type="InterPro" id="IPR029044">
    <property type="entry name" value="Nucleotide-diphossugar_trans"/>
</dbReference>
<keyword evidence="4" id="KW-1185">Reference proteome</keyword>
<feature type="domain" description="Glycosyltransferase 2-like" evidence="2">
    <location>
        <begin position="39"/>
        <end position="163"/>
    </location>
</feature>
<dbReference type="AlphaFoldDB" id="A0A3M2IY25"/>
<name>A0A3M2IY25_9CELL</name>
<dbReference type="SUPFAM" id="SSF53335">
    <property type="entry name" value="S-adenosyl-L-methionine-dependent methyltransferases"/>
    <property type="match status" value="1"/>
</dbReference>
<dbReference type="InterPro" id="IPR050834">
    <property type="entry name" value="Glycosyltransf_2"/>
</dbReference>
<reference evidence="3 4" key="1">
    <citation type="submission" date="2018-10" db="EMBL/GenBank/DDBJ databases">
        <title>Isolation, diversity and antifungal activity of actinobacteria from wheat.</title>
        <authorList>
            <person name="Han C."/>
        </authorList>
    </citation>
    <scope>NUCLEOTIDE SEQUENCE [LARGE SCALE GENOMIC DNA]</scope>
    <source>
        <strain evidence="3 4">NEAU-YY56</strain>
    </source>
</reference>
<dbReference type="EMBL" id="RFFI01000095">
    <property type="protein sequence ID" value="RMI06762.1"/>
    <property type="molecule type" value="Genomic_DNA"/>
</dbReference>
<comment type="caution">
    <text evidence="3">The sequence shown here is derived from an EMBL/GenBank/DDBJ whole genome shotgun (WGS) entry which is preliminary data.</text>
</comment>
<dbReference type="InterPro" id="IPR001173">
    <property type="entry name" value="Glyco_trans_2-like"/>
</dbReference>
<dbReference type="CDD" id="cd00761">
    <property type="entry name" value="Glyco_tranf_GTA_type"/>
    <property type="match status" value="1"/>
</dbReference>
<dbReference type="OrthoDB" id="823440at2"/>
<dbReference type="Proteomes" id="UP000269289">
    <property type="component" value="Unassembled WGS sequence"/>
</dbReference>
<dbReference type="PANTHER" id="PTHR43685:SF2">
    <property type="entry name" value="GLYCOSYLTRANSFERASE 2-LIKE DOMAIN-CONTAINING PROTEIN"/>
    <property type="match status" value="1"/>
</dbReference>
<accession>A0A3M2IY25</accession>
<dbReference type="PANTHER" id="PTHR43685">
    <property type="entry name" value="GLYCOSYLTRANSFERASE"/>
    <property type="match status" value="1"/>
</dbReference>
<dbReference type="Pfam" id="PF00535">
    <property type="entry name" value="Glycos_transf_2"/>
    <property type="match status" value="1"/>
</dbReference>
<gene>
    <name evidence="3" type="ORF">EBM89_15280</name>
</gene>
<evidence type="ECO:0000259" key="2">
    <source>
        <dbReference type="Pfam" id="PF00535"/>
    </source>
</evidence>
<protein>
    <submittedName>
        <fullName evidence="3">Glycosyltransferase</fullName>
    </submittedName>
</protein>
<evidence type="ECO:0000313" key="3">
    <source>
        <dbReference type="EMBL" id="RMI06762.1"/>
    </source>
</evidence>
<dbReference type="RefSeq" id="WP_122150413.1">
    <property type="nucleotide sequence ID" value="NZ_RFFI01000095.1"/>
</dbReference>
<evidence type="ECO:0000313" key="4">
    <source>
        <dbReference type="Proteomes" id="UP000269289"/>
    </source>
</evidence>
<sequence length="525" mass="57031">MTTTAIPGAPSGEVTPAAAPSDGAAAPTSALVFMTGRDCASYVEAAIASVARQGLGALHVLFVDDASTDGTDARALAALTEQLPGRFTFRRNAEPVGKAASAATHLRELAPTATFVAVVDADDALARDDVLELLAEKYATGFDVVWTNFETDGGVTGQNRALNPFSAPRGQAWTTSHLFSFRSVLWEQVPDAYLQDDEGAWLRQACDFAIAFPVLDQTRRYAFVPVVGYRYTASNPASHHNQDERRVGLSSRAQIASAQTVLAKPALRPWRFPGDVPAVLHELVGERLAMHEVSILQTQAQLRPALTRLDRMPYTIDARRRLVEDENVPPEWLDAVGGWSLDVELLDRLADTLSGYEAPHVLEMGSGAGTRVLATLVRNRGGKLSTLEHDATWQGRTSADLAAAGLDGTATVHLCPLIPVETFGVHGRFYDMQRLRDPGPFDVVVVDGPPEVTNRLARLPALPAVSRLLSRDGFHVFLDDYERPDEQETVRLWREAAPDLVYDTVTFAKQAAVIRSRNPRPGAQD</sequence>
<proteinExistence type="predicted"/>
<evidence type="ECO:0000256" key="1">
    <source>
        <dbReference type="SAM" id="MobiDB-lite"/>
    </source>
</evidence>
<dbReference type="GO" id="GO:0016740">
    <property type="term" value="F:transferase activity"/>
    <property type="evidence" value="ECO:0007669"/>
    <property type="project" value="UniProtKB-KW"/>
</dbReference>
<organism evidence="3 4">
    <name type="scientific">Cellulomonas triticagri</name>
    <dbReference type="NCBI Taxonomy" id="2483352"/>
    <lineage>
        <taxon>Bacteria</taxon>
        <taxon>Bacillati</taxon>
        <taxon>Actinomycetota</taxon>
        <taxon>Actinomycetes</taxon>
        <taxon>Micrococcales</taxon>
        <taxon>Cellulomonadaceae</taxon>
        <taxon>Cellulomonas</taxon>
    </lineage>
</organism>
<feature type="region of interest" description="Disordered" evidence="1">
    <location>
        <begin position="1"/>
        <end position="21"/>
    </location>
</feature>